<gene>
    <name evidence="1" type="ORF">ONB1V03_LOCUS5926</name>
</gene>
<proteinExistence type="predicted"/>
<protein>
    <submittedName>
        <fullName evidence="1">Uncharacterized protein</fullName>
    </submittedName>
</protein>
<dbReference type="EMBL" id="CAJPVJ010002527">
    <property type="protein sequence ID" value="CAG2166402.1"/>
    <property type="molecule type" value="Genomic_DNA"/>
</dbReference>
<organism evidence="1">
    <name type="scientific">Oppiella nova</name>
    <dbReference type="NCBI Taxonomy" id="334625"/>
    <lineage>
        <taxon>Eukaryota</taxon>
        <taxon>Metazoa</taxon>
        <taxon>Ecdysozoa</taxon>
        <taxon>Arthropoda</taxon>
        <taxon>Chelicerata</taxon>
        <taxon>Arachnida</taxon>
        <taxon>Acari</taxon>
        <taxon>Acariformes</taxon>
        <taxon>Sarcoptiformes</taxon>
        <taxon>Oribatida</taxon>
        <taxon>Brachypylina</taxon>
        <taxon>Oppioidea</taxon>
        <taxon>Oppiidae</taxon>
        <taxon>Oppiella</taxon>
    </lineage>
</organism>
<evidence type="ECO:0000313" key="1">
    <source>
        <dbReference type="EMBL" id="CAD7646818.1"/>
    </source>
</evidence>
<evidence type="ECO:0000313" key="2">
    <source>
        <dbReference type="Proteomes" id="UP000728032"/>
    </source>
</evidence>
<sequence length="256" mass="28681">MVWDSSVPEHDDKIDSVNFYKDNFLFLKSFGPQKYQRFPVKGIDSQETEVGPLMDYVVITNYIVGANNETAGGYSCQVDYLDYHGNPDQSFPVKGVDPQETEVELFRDYVVITSIVGANNETAGGHEMAWDSSVPDQFDKIVLVNFYKDNFLFLKSFGPRKYERFPVKGIDSQETEVGLLMDYVVITNYIVGANNETAGGYSCQVDYIDYYGNPDERYPVKGIDAQETEVGPLMDYVVITNYIAGATNESAGGNLN</sequence>
<reference evidence="1" key="1">
    <citation type="submission" date="2020-11" db="EMBL/GenBank/DDBJ databases">
        <authorList>
            <person name="Tran Van P."/>
        </authorList>
    </citation>
    <scope>NUCLEOTIDE SEQUENCE</scope>
</reference>
<dbReference type="Proteomes" id="UP000728032">
    <property type="component" value="Unassembled WGS sequence"/>
</dbReference>
<accession>A0A7R9LS07</accession>
<name>A0A7R9LS07_9ACAR</name>
<dbReference type="AlphaFoldDB" id="A0A7R9LS07"/>
<dbReference type="EMBL" id="OC917352">
    <property type="protein sequence ID" value="CAD7646818.1"/>
    <property type="molecule type" value="Genomic_DNA"/>
</dbReference>
<keyword evidence="2" id="KW-1185">Reference proteome</keyword>